<dbReference type="PANTHER" id="PTHR33018:SF34">
    <property type="entry name" value="OS02G0472350 PROTEIN"/>
    <property type="match status" value="1"/>
</dbReference>
<proteinExistence type="predicted"/>
<reference evidence="1 2" key="1">
    <citation type="submission" date="2014-04" db="EMBL/GenBank/DDBJ databases">
        <authorList>
            <consortium name="International Citrus Genome Consortium"/>
            <person name="Gmitter F."/>
            <person name="Chen C."/>
            <person name="Farmerie W."/>
            <person name="Harkins T."/>
            <person name="Desany B."/>
            <person name="Mohiuddin M."/>
            <person name="Kodira C."/>
            <person name="Borodovsky M."/>
            <person name="Lomsadze A."/>
            <person name="Burns P."/>
            <person name="Jenkins J."/>
            <person name="Prochnik S."/>
            <person name="Shu S."/>
            <person name="Chapman J."/>
            <person name="Pitluck S."/>
            <person name="Schmutz J."/>
            <person name="Rokhsar D."/>
        </authorList>
    </citation>
    <scope>NUCLEOTIDE SEQUENCE</scope>
</reference>
<evidence type="ECO:0000313" key="2">
    <source>
        <dbReference type="Proteomes" id="UP000027120"/>
    </source>
</evidence>
<accession>A0A067D909</accession>
<gene>
    <name evidence="1" type="ORF">CISIN_1g045949mg</name>
</gene>
<keyword evidence="2" id="KW-1185">Reference proteome</keyword>
<dbReference type="PANTHER" id="PTHR33018">
    <property type="entry name" value="OS10G0338966 PROTEIN-RELATED"/>
    <property type="match status" value="1"/>
</dbReference>
<dbReference type="EMBL" id="KK786539">
    <property type="protein sequence ID" value="KDO39484.1"/>
    <property type="molecule type" value="Genomic_DNA"/>
</dbReference>
<dbReference type="eggNOG" id="ENOG502S6SE">
    <property type="taxonomic scope" value="Eukaryota"/>
</dbReference>
<dbReference type="AlphaFoldDB" id="A0A067D909"/>
<name>A0A067D909_CITSI</name>
<organism evidence="1 2">
    <name type="scientific">Citrus sinensis</name>
    <name type="common">Sweet orange</name>
    <name type="synonym">Citrus aurantium var. sinensis</name>
    <dbReference type="NCBI Taxonomy" id="2711"/>
    <lineage>
        <taxon>Eukaryota</taxon>
        <taxon>Viridiplantae</taxon>
        <taxon>Streptophyta</taxon>
        <taxon>Embryophyta</taxon>
        <taxon>Tracheophyta</taxon>
        <taxon>Spermatophyta</taxon>
        <taxon>Magnoliopsida</taxon>
        <taxon>eudicotyledons</taxon>
        <taxon>Gunneridae</taxon>
        <taxon>Pentapetalae</taxon>
        <taxon>rosids</taxon>
        <taxon>malvids</taxon>
        <taxon>Sapindales</taxon>
        <taxon>Rutaceae</taxon>
        <taxon>Aurantioideae</taxon>
        <taxon>Citrus</taxon>
    </lineage>
</organism>
<protein>
    <submittedName>
        <fullName evidence="1">Uncharacterized protein</fullName>
    </submittedName>
</protein>
<evidence type="ECO:0000313" key="1">
    <source>
        <dbReference type="EMBL" id="KDO39484.1"/>
    </source>
</evidence>
<dbReference type="Proteomes" id="UP000027120">
    <property type="component" value="Unassembled WGS sequence"/>
</dbReference>
<feature type="non-terminal residue" evidence="1">
    <location>
        <position position="1"/>
    </location>
</feature>
<sequence length="241" mass="27720">LYCVLEMSKDDGESSKQAVKRTKKERRAITTALRDELEYLKDIEFSESDTYSNFESDSDATTAFSSRMQKKIRGPAKIDFVAPIDGKRIEVIFNEYGQPVGRNSNRLSSFIGCLVRQMVPLTLDSWHRMKSELRERLWTYVKKKINEYHRTQVSEDASTIHGDALTHVLGKERNGRVRGAESGVTPTLMNLETLSKSHTTQIKMELKDLKKLFEELKAAFIKNTSKQAVINMIKKIYVQYI</sequence>